<evidence type="ECO:0000313" key="3">
    <source>
        <dbReference type="Proteomes" id="UP000245999"/>
    </source>
</evidence>
<accession>A0A2Z3GKU3</accession>
<dbReference type="OrthoDB" id="321649at2"/>
<evidence type="ECO:0000256" key="1">
    <source>
        <dbReference type="SAM" id="MobiDB-lite"/>
    </source>
</evidence>
<dbReference type="SUPFAM" id="SSF51197">
    <property type="entry name" value="Clavaminate synthase-like"/>
    <property type="match status" value="1"/>
</dbReference>
<keyword evidence="3" id="KW-1185">Reference proteome</keyword>
<dbReference type="AlphaFoldDB" id="A0A2Z3GKU3"/>
<dbReference type="RefSeq" id="WP_109657478.1">
    <property type="nucleotide sequence ID" value="NZ_CP029145.1"/>
</dbReference>
<dbReference type="Gene3D" id="2.60.120.620">
    <property type="entry name" value="q2cbj1_9rhob like domain"/>
    <property type="match status" value="1"/>
</dbReference>
<name>A0A2Z3GKU3_9BACT</name>
<dbReference type="GO" id="GO:0016706">
    <property type="term" value="F:2-oxoglutarate-dependent dioxygenase activity"/>
    <property type="evidence" value="ECO:0007669"/>
    <property type="project" value="UniProtKB-ARBA"/>
</dbReference>
<dbReference type="KEGG" id="hnv:DDQ68_17620"/>
<reference evidence="3" key="1">
    <citation type="submission" date="2018-04" db="EMBL/GenBank/DDBJ databases">
        <title>Complete genome of Antarctic heterotrophic bacterium Hymenobacter nivis.</title>
        <authorList>
            <person name="Terashima M."/>
        </authorList>
    </citation>
    <scope>NUCLEOTIDE SEQUENCE [LARGE SCALE GENOMIC DNA]</scope>
    <source>
        <strain evidence="3">NBRC 111535</strain>
    </source>
</reference>
<dbReference type="EMBL" id="CP029145">
    <property type="protein sequence ID" value="AWM34443.1"/>
    <property type="molecule type" value="Genomic_DNA"/>
</dbReference>
<evidence type="ECO:0008006" key="4">
    <source>
        <dbReference type="Google" id="ProtNLM"/>
    </source>
</evidence>
<organism evidence="2 3">
    <name type="scientific">Hymenobacter nivis</name>
    <dbReference type="NCBI Taxonomy" id="1850093"/>
    <lineage>
        <taxon>Bacteria</taxon>
        <taxon>Pseudomonadati</taxon>
        <taxon>Bacteroidota</taxon>
        <taxon>Cytophagia</taxon>
        <taxon>Cytophagales</taxon>
        <taxon>Hymenobacteraceae</taxon>
        <taxon>Hymenobacter</taxon>
    </lineage>
</organism>
<dbReference type="Pfam" id="PF05721">
    <property type="entry name" value="PhyH"/>
    <property type="match status" value="1"/>
</dbReference>
<feature type="region of interest" description="Disordered" evidence="1">
    <location>
        <begin position="291"/>
        <end position="311"/>
    </location>
</feature>
<evidence type="ECO:0000313" key="2">
    <source>
        <dbReference type="EMBL" id="AWM34443.1"/>
    </source>
</evidence>
<sequence>MSIVYFDSTMPEPQVRQKLYEGSLFVYSPRPSVQALCDFARALTEEAFGHIHPTLAQHHLAPSEYAQILNQLKPRFINHPHSKQLIQNILREMGFDLDKTYFDVPRMRTATSHGYLTTGIAYSFDPHRDTWFSAPMNQLNWWIPMYDIEADNCLTFYPSYWDQPVRNESDGYDCRDWYAESRRLQVGGLPDERKRPRPLDAVDHVHELRLVGQVGGLILFSGAHLHGTVPNTTNATRFSMDFRTVHLDDVAAHTAAPNVDSHCTGTLLGDFLHPVTLAPVPGELVARYESGTPVQAERTPSVRPKAGVPAQ</sequence>
<proteinExistence type="predicted"/>
<protein>
    <recommendedName>
        <fullName evidence="4">Phytanoyl-CoA dioxygenase family protein</fullName>
    </recommendedName>
</protein>
<dbReference type="Proteomes" id="UP000245999">
    <property type="component" value="Chromosome"/>
</dbReference>
<dbReference type="InterPro" id="IPR008775">
    <property type="entry name" value="Phytyl_CoA_dOase-like"/>
</dbReference>
<gene>
    <name evidence="2" type="ORF">DDQ68_17620</name>
</gene>